<evidence type="ECO:0000313" key="2">
    <source>
        <dbReference type="Proteomes" id="UP000054217"/>
    </source>
</evidence>
<dbReference type="Proteomes" id="UP000054217">
    <property type="component" value="Unassembled WGS sequence"/>
</dbReference>
<sequence>MWVHDRLLLVSSPTLSSVPPPSSDLEATLGECIARQLISRPSPARNVFPRLFARPYQWKTIHLC</sequence>
<reference evidence="2" key="2">
    <citation type="submission" date="2015-01" db="EMBL/GenBank/DDBJ databases">
        <title>Evolutionary Origins and Diversification of the Mycorrhizal Mutualists.</title>
        <authorList>
            <consortium name="DOE Joint Genome Institute"/>
            <consortium name="Mycorrhizal Genomics Consortium"/>
            <person name="Kohler A."/>
            <person name="Kuo A."/>
            <person name="Nagy L.G."/>
            <person name="Floudas D."/>
            <person name="Copeland A."/>
            <person name="Barry K.W."/>
            <person name="Cichocki N."/>
            <person name="Veneault-Fourrey C."/>
            <person name="LaButti K."/>
            <person name="Lindquist E.A."/>
            <person name="Lipzen A."/>
            <person name="Lundell T."/>
            <person name="Morin E."/>
            <person name="Murat C."/>
            <person name="Riley R."/>
            <person name="Ohm R."/>
            <person name="Sun H."/>
            <person name="Tunlid A."/>
            <person name="Henrissat B."/>
            <person name="Grigoriev I.V."/>
            <person name="Hibbett D.S."/>
            <person name="Martin F."/>
        </authorList>
    </citation>
    <scope>NUCLEOTIDE SEQUENCE [LARGE SCALE GENOMIC DNA]</scope>
    <source>
        <strain evidence="2">Marx 270</strain>
    </source>
</reference>
<protein>
    <submittedName>
        <fullName evidence="1">Uncharacterized protein</fullName>
    </submittedName>
</protein>
<dbReference type="EMBL" id="KN832045">
    <property type="protein sequence ID" value="KIN96484.1"/>
    <property type="molecule type" value="Genomic_DNA"/>
</dbReference>
<name>A0A0C3N5Y4_PISTI</name>
<accession>A0A0C3N5Y4</accession>
<reference evidence="1 2" key="1">
    <citation type="submission" date="2014-04" db="EMBL/GenBank/DDBJ databases">
        <authorList>
            <consortium name="DOE Joint Genome Institute"/>
            <person name="Kuo A."/>
            <person name="Kohler A."/>
            <person name="Costa M.D."/>
            <person name="Nagy L.G."/>
            <person name="Floudas D."/>
            <person name="Copeland A."/>
            <person name="Barry K.W."/>
            <person name="Cichocki N."/>
            <person name="Veneault-Fourrey C."/>
            <person name="LaButti K."/>
            <person name="Lindquist E.A."/>
            <person name="Lipzen A."/>
            <person name="Lundell T."/>
            <person name="Morin E."/>
            <person name="Murat C."/>
            <person name="Sun H."/>
            <person name="Tunlid A."/>
            <person name="Henrissat B."/>
            <person name="Grigoriev I.V."/>
            <person name="Hibbett D.S."/>
            <person name="Martin F."/>
            <person name="Nordberg H.P."/>
            <person name="Cantor M.N."/>
            <person name="Hua S.X."/>
        </authorList>
    </citation>
    <scope>NUCLEOTIDE SEQUENCE [LARGE SCALE GENOMIC DNA]</scope>
    <source>
        <strain evidence="1 2">Marx 270</strain>
    </source>
</reference>
<dbReference type="InParanoid" id="A0A0C3N5Y4"/>
<organism evidence="1 2">
    <name type="scientific">Pisolithus tinctorius Marx 270</name>
    <dbReference type="NCBI Taxonomy" id="870435"/>
    <lineage>
        <taxon>Eukaryota</taxon>
        <taxon>Fungi</taxon>
        <taxon>Dikarya</taxon>
        <taxon>Basidiomycota</taxon>
        <taxon>Agaricomycotina</taxon>
        <taxon>Agaricomycetes</taxon>
        <taxon>Agaricomycetidae</taxon>
        <taxon>Boletales</taxon>
        <taxon>Sclerodermatineae</taxon>
        <taxon>Pisolithaceae</taxon>
        <taxon>Pisolithus</taxon>
    </lineage>
</organism>
<proteinExistence type="predicted"/>
<dbReference type="AlphaFoldDB" id="A0A0C3N5Y4"/>
<evidence type="ECO:0000313" key="1">
    <source>
        <dbReference type="EMBL" id="KIN96484.1"/>
    </source>
</evidence>
<keyword evidence="2" id="KW-1185">Reference proteome</keyword>
<dbReference type="HOGENOM" id="CLU_2868587_0_0_1"/>
<gene>
    <name evidence="1" type="ORF">M404DRAFT_1006757</name>
</gene>